<evidence type="ECO:0000313" key="2">
    <source>
        <dbReference type="Proteomes" id="UP001139293"/>
    </source>
</evidence>
<accession>A0A9X1ZLV7</accession>
<sequence length="162" mass="17343">MGKQIAYLAFFIALLGQFILAPAMAMPKYLSASSHTHTQQDTATPKSRLIPAEIIQAHGLSLSHTANDDLEMLQLASINPSDNNPDCDPQAVQLSQLTIDCDKVCEQLAAGNCISHCASAPGIIDHSQLAISIQSSSKSIQANFWSLQTVELASKNPPPIYA</sequence>
<protein>
    <submittedName>
        <fullName evidence="1">Uncharacterized protein</fullName>
    </submittedName>
</protein>
<proteinExistence type="predicted"/>
<comment type="caution">
    <text evidence="1">The sequence shown here is derived from an EMBL/GenBank/DDBJ whole genome shotgun (WGS) entry which is preliminary data.</text>
</comment>
<keyword evidence="2" id="KW-1185">Reference proteome</keyword>
<organism evidence="1 2">
    <name type="scientific">Shewanella pneumatophori</name>
    <dbReference type="NCBI Taxonomy" id="314092"/>
    <lineage>
        <taxon>Bacteria</taxon>
        <taxon>Pseudomonadati</taxon>
        <taxon>Pseudomonadota</taxon>
        <taxon>Gammaproteobacteria</taxon>
        <taxon>Alteromonadales</taxon>
        <taxon>Shewanellaceae</taxon>
        <taxon>Shewanella</taxon>
    </lineage>
</organism>
<evidence type="ECO:0000313" key="1">
    <source>
        <dbReference type="EMBL" id="MCL1138141.1"/>
    </source>
</evidence>
<dbReference type="Proteomes" id="UP001139293">
    <property type="component" value="Unassembled WGS sequence"/>
</dbReference>
<name>A0A9X1ZLV7_9GAMM</name>
<gene>
    <name evidence="1" type="ORF">L2740_06215</name>
</gene>
<reference evidence="1" key="1">
    <citation type="submission" date="2022-01" db="EMBL/GenBank/DDBJ databases">
        <title>Whole genome-based taxonomy of the Shewanellaceae.</title>
        <authorList>
            <person name="Martin-Rodriguez A.J."/>
        </authorList>
    </citation>
    <scope>NUCLEOTIDE SEQUENCE</scope>
    <source>
        <strain evidence="1">KCTC 23973</strain>
    </source>
</reference>
<dbReference type="EMBL" id="JAKILB010000003">
    <property type="protein sequence ID" value="MCL1138141.1"/>
    <property type="molecule type" value="Genomic_DNA"/>
</dbReference>
<dbReference type="AlphaFoldDB" id="A0A9X1ZLV7"/>
<dbReference type="RefSeq" id="WP_248949232.1">
    <property type="nucleotide sequence ID" value="NZ_JAKILB010000003.1"/>
</dbReference>